<dbReference type="Gene3D" id="1.20.1250.20">
    <property type="entry name" value="MFS general substrate transporter like domains"/>
    <property type="match status" value="1"/>
</dbReference>
<dbReference type="InterPro" id="IPR020846">
    <property type="entry name" value="MFS_dom"/>
</dbReference>
<evidence type="ECO:0000256" key="3">
    <source>
        <dbReference type="ARBA" id="ARBA00022692"/>
    </source>
</evidence>
<reference evidence="9" key="2">
    <citation type="submission" date="2015-01" db="EMBL/GenBank/DDBJ databases">
        <title>Evolutionary Origins and Diversification of the Mycorrhizal Mutualists.</title>
        <authorList>
            <consortium name="DOE Joint Genome Institute"/>
            <consortium name="Mycorrhizal Genomics Consortium"/>
            <person name="Kohler A."/>
            <person name="Kuo A."/>
            <person name="Nagy L.G."/>
            <person name="Floudas D."/>
            <person name="Copeland A."/>
            <person name="Barry K.W."/>
            <person name="Cichocki N."/>
            <person name="Veneault-Fourrey C."/>
            <person name="LaButti K."/>
            <person name="Lindquist E.A."/>
            <person name="Lipzen A."/>
            <person name="Lundell T."/>
            <person name="Morin E."/>
            <person name="Murat C."/>
            <person name="Riley R."/>
            <person name="Ohm R."/>
            <person name="Sun H."/>
            <person name="Tunlid A."/>
            <person name="Henrissat B."/>
            <person name="Grigoriev I.V."/>
            <person name="Hibbett D.S."/>
            <person name="Martin F."/>
        </authorList>
    </citation>
    <scope>NUCLEOTIDE SEQUENCE [LARGE SCALE GENOMIC DNA]</scope>
    <source>
        <strain evidence="9">Foug A</strain>
    </source>
</reference>
<name>A0A0C2Z6L3_9AGAM</name>
<dbReference type="OrthoDB" id="419616at2759"/>
<reference evidence="8 9" key="1">
    <citation type="submission" date="2014-04" db="EMBL/GenBank/DDBJ databases">
        <authorList>
            <consortium name="DOE Joint Genome Institute"/>
            <person name="Kuo A."/>
            <person name="Kohler A."/>
            <person name="Nagy L.G."/>
            <person name="Floudas D."/>
            <person name="Copeland A."/>
            <person name="Barry K.W."/>
            <person name="Cichocki N."/>
            <person name="Veneault-Fourrey C."/>
            <person name="LaButti K."/>
            <person name="Lindquist E.A."/>
            <person name="Lipzen A."/>
            <person name="Lundell T."/>
            <person name="Morin E."/>
            <person name="Murat C."/>
            <person name="Sun H."/>
            <person name="Tunlid A."/>
            <person name="Henrissat B."/>
            <person name="Grigoriev I.V."/>
            <person name="Hibbett D.S."/>
            <person name="Martin F."/>
            <person name="Nordberg H.P."/>
            <person name="Cantor M.N."/>
            <person name="Hua S.X."/>
        </authorList>
    </citation>
    <scope>NUCLEOTIDE SEQUENCE [LARGE SCALE GENOMIC DNA]</scope>
    <source>
        <strain evidence="8 9">Foug A</strain>
    </source>
</reference>
<dbReference type="EMBL" id="KN822098">
    <property type="protein sequence ID" value="KIM57623.1"/>
    <property type="molecule type" value="Genomic_DNA"/>
</dbReference>
<keyword evidence="4 6" id="KW-1133">Transmembrane helix</keyword>
<protein>
    <recommendedName>
        <fullName evidence="7">Major facilitator superfamily (MFS) profile domain-containing protein</fullName>
    </recommendedName>
</protein>
<feature type="transmembrane region" description="Helical" evidence="6">
    <location>
        <begin position="278"/>
        <end position="311"/>
    </location>
</feature>
<evidence type="ECO:0000256" key="4">
    <source>
        <dbReference type="ARBA" id="ARBA00022989"/>
    </source>
</evidence>
<sequence length="496" mass="53728">MLRSSYLPAIRILLMASSDATETSPLLQHSHVEAQAVVSPTPLPKGQFAALCAVRLVDPIAFTQLFPYVNDFMNDLHVTDDPSRIGFYSGLVESTFAICQLCSIYPWAKMSDAIGRRPVILAGLSFVIMSTLAFGLSKSLAMVLITRCLGGLFSGTVAAVHSALGEMTDTLNRDFAIPIFGLMWPFGAIVGPLIGGILSNGASKYPYLFGYTIFEDNPYFLPCLMSSLLTFIGVLLGSAFLEETLPSKRKGRNEKCRLNASHHAVVEQGPMSVKGLIALPAISALVTSGFALSFIGTAFDAVFVLFCYSSIESGGLSFSASQIGYCLAISSFIMIGLQLSVLPYLLPTLGPSRLYVFCMGLWPFSFIFLPFLNVIARGGLAADGKLDASTMGLLWTGIAFIHLINRISTLAYSMSMMLINEHAPSPACLSQCHGIVQFSMCFARAFAPFLSSSLYAFSIDKNILGGYLWVVVMIAISFFAGFMSRRLLPYRKTIVL</sequence>
<evidence type="ECO:0000259" key="7">
    <source>
        <dbReference type="PROSITE" id="PS50850"/>
    </source>
</evidence>
<feature type="transmembrane region" description="Helical" evidence="6">
    <location>
        <begin position="176"/>
        <end position="199"/>
    </location>
</feature>
<dbReference type="GO" id="GO:0022857">
    <property type="term" value="F:transmembrane transporter activity"/>
    <property type="evidence" value="ECO:0007669"/>
    <property type="project" value="InterPro"/>
</dbReference>
<dbReference type="InterPro" id="IPR036259">
    <property type="entry name" value="MFS_trans_sf"/>
</dbReference>
<dbReference type="PANTHER" id="PTHR23504">
    <property type="entry name" value="MAJOR FACILITATOR SUPERFAMILY DOMAIN-CONTAINING PROTEIN 10"/>
    <property type="match status" value="1"/>
</dbReference>
<dbReference type="AlphaFoldDB" id="A0A0C2Z6L3"/>
<dbReference type="HOGENOM" id="CLU_001265_54_6_1"/>
<dbReference type="PROSITE" id="PS50850">
    <property type="entry name" value="MFS"/>
    <property type="match status" value="1"/>
</dbReference>
<dbReference type="CDD" id="cd17330">
    <property type="entry name" value="MFS_SLC46_TetA_like"/>
    <property type="match status" value="1"/>
</dbReference>
<evidence type="ECO:0000256" key="5">
    <source>
        <dbReference type="ARBA" id="ARBA00023136"/>
    </source>
</evidence>
<keyword evidence="5 6" id="KW-0472">Membrane</keyword>
<evidence type="ECO:0000256" key="2">
    <source>
        <dbReference type="ARBA" id="ARBA00022448"/>
    </source>
</evidence>
<keyword evidence="3 6" id="KW-0812">Transmembrane</keyword>
<dbReference type="GO" id="GO:0016020">
    <property type="term" value="C:membrane"/>
    <property type="evidence" value="ECO:0007669"/>
    <property type="project" value="UniProtKB-SubCell"/>
</dbReference>
<evidence type="ECO:0000313" key="8">
    <source>
        <dbReference type="EMBL" id="KIM57623.1"/>
    </source>
</evidence>
<feature type="domain" description="Major facilitator superfamily (MFS) profile" evidence="7">
    <location>
        <begin position="47"/>
        <end position="492"/>
    </location>
</feature>
<proteinExistence type="predicted"/>
<keyword evidence="2" id="KW-0813">Transport</keyword>
<organism evidence="8 9">
    <name type="scientific">Scleroderma citrinum Foug A</name>
    <dbReference type="NCBI Taxonomy" id="1036808"/>
    <lineage>
        <taxon>Eukaryota</taxon>
        <taxon>Fungi</taxon>
        <taxon>Dikarya</taxon>
        <taxon>Basidiomycota</taxon>
        <taxon>Agaricomycotina</taxon>
        <taxon>Agaricomycetes</taxon>
        <taxon>Agaricomycetidae</taxon>
        <taxon>Boletales</taxon>
        <taxon>Sclerodermatineae</taxon>
        <taxon>Sclerodermataceae</taxon>
        <taxon>Scleroderma</taxon>
    </lineage>
</organism>
<feature type="transmembrane region" description="Helical" evidence="6">
    <location>
        <begin position="354"/>
        <end position="372"/>
    </location>
</feature>
<keyword evidence="9" id="KW-1185">Reference proteome</keyword>
<dbReference type="SUPFAM" id="SSF103473">
    <property type="entry name" value="MFS general substrate transporter"/>
    <property type="match status" value="1"/>
</dbReference>
<dbReference type="PANTHER" id="PTHR23504:SF15">
    <property type="entry name" value="MAJOR FACILITATOR SUPERFAMILY (MFS) PROFILE DOMAIN-CONTAINING PROTEIN"/>
    <property type="match status" value="1"/>
</dbReference>
<comment type="subcellular location">
    <subcellularLocation>
        <location evidence="1">Membrane</location>
        <topology evidence="1">Multi-pass membrane protein</topology>
    </subcellularLocation>
</comment>
<feature type="transmembrane region" description="Helical" evidence="6">
    <location>
        <begin position="142"/>
        <end position="164"/>
    </location>
</feature>
<feature type="transmembrane region" description="Helical" evidence="6">
    <location>
        <begin position="323"/>
        <end position="342"/>
    </location>
</feature>
<dbReference type="Pfam" id="PF07690">
    <property type="entry name" value="MFS_1"/>
    <property type="match status" value="1"/>
</dbReference>
<evidence type="ECO:0000256" key="6">
    <source>
        <dbReference type="SAM" id="Phobius"/>
    </source>
</evidence>
<dbReference type="Proteomes" id="UP000053989">
    <property type="component" value="Unassembled WGS sequence"/>
</dbReference>
<gene>
    <name evidence="8" type="ORF">SCLCIDRAFT_1219312</name>
</gene>
<evidence type="ECO:0000313" key="9">
    <source>
        <dbReference type="Proteomes" id="UP000053989"/>
    </source>
</evidence>
<dbReference type="InParanoid" id="A0A0C2Z6L3"/>
<feature type="transmembrane region" description="Helical" evidence="6">
    <location>
        <begin position="392"/>
        <end position="414"/>
    </location>
</feature>
<feature type="transmembrane region" description="Helical" evidence="6">
    <location>
        <begin position="119"/>
        <end position="136"/>
    </location>
</feature>
<accession>A0A0C2Z6L3</accession>
<dbReference type="InterPro" id="IPR011701">
    <property type="entry name" value="MFS"/>
</dbReference>
<feature type="transmembrane region" description="Helical" evidence="6">
    <location>
        <begin position="463"/>
        <end position="482"/>
    </location>
</feature>
<feature type="transmembrane region" description="Helical" evidence="6">
    <location>
        <begin position="435"/>
        <end position="457"/>
    </location>
</feature>
<feature type="transmembrane region" description="Helical" evidence="6">
    <location>
        <begin position="219"/>
        <end position="241"/>
    </location>
</feature>
<evidence type="ECO:0000256" key="1">
    <source>
        <dbReference type="ARBA" id="ARBA00004141"/>
    </source>
</evidence>